<evidence type="ECO:0000313" key="3">
    <source>
        <dbReference type="EMBL" id="PIT97496.1"/>
    </source>
</evidence>
<feature type="transmembrane region" description="Helical" evidence="1">
    <location>
        <begin position="129"/>
        <end position="149"/>
    </location>
</feature>
<accession>A0A2M6WXN5</accession>
<keyword evidence="1" id="KW-0812">Transmembrane</keyword>
<evidence type="ECO:0000256" key="2">
    <source>
        <dbReference type="SAM" id="SignalP"/>
    </source>
</evidence>
<keyword evidence="1" id="KW-0472">Membrane</keyword>
<feature type="transmembrane region" description="Helical" evidence="1">
    <location>
        <begin position="155"/>
        <end position="173"/>
    </location>
</feature>
<comment type="caution">
    <text evidence="3">The sequence shown here is derived from an EMBL/GenBank/DDBJ whole genome shotgun (WGS) entry which is preliminary data.</text>
</comment>
<name>A0A2M6WXN5_9BACT</name>
<reference evidence="4" key="1">
    <citation type="submission" date="2017-09" db="EMBL/GenBank/DDBJ databases">
        <title>Depth-based differentiation of microbial function through sediment-hosted aquifers and enrichment of novel symbionts in the deep terrestrial subsurface.</title>
        <authorList>
            <person name="Probst A.J."/>
            <person name="Ladd B."/>
            <person name="Jarett J.K."/>
            <person name="Geller-Mcgrath D.E."/>
            <person name="Sieber C.M.K."/>
            <person name="Emerson J.B."/>
            <person name="Anantharaman K."/>
            <person name="Thomas B.C."/>
            <person name="Malmstrom R."/>
            <person name="Stieglmeier M."/>
            <person name="Klingl A."/>
            <person name="Woyke T."/>
            <person name="Ryan C.M."/>
            <person name="Banfield J.F."/>
        </authorList>
    </citation>
    <scope>NUCLEOTIDE SEQUENCE [LARGE SCALE GENOMIC DNA]</scope>
</reference>
<feature type="transmembrane region" description="Helical" evidence="1">
    <location>
        <begin position="103"/>
        <end position="122"/>
    </location>
</feature>
<dbReference type="EMBL" id="PEZV01000008">
    <property type="protein sequence ID" value="PIT97496.1"/>
    <property type="molecule type" value="Genomic_DNA"/>
</dbReference>
<sequence length="211" mass="23823">MARYFLPKIAFFCFLTLLLFTPKPAKADLISPEYLSAHCKPNETEVTCSISGFASGAQRHYECAIYASNPNYYFLTSNGYSYSGTARYCKISNPFDNNFYKKFIVGLLLTLIIELVVLYLAGFRKKKSIILITISNLISFSAFQVIFLLFNFYGVLSIIIAEMLIVLFESIVINLAQEKSFAKTLLWVFIANLISAVGGYYILFVLSGFLK</sequence>
<feature type="signal peptide" evidence="2">
    <location>
        <begin position="1"/>
        <end position="27"/>
    </location>
</feature>
<feature type="chain" id="PRO_5014708165" evidence="2">
    <location>
        <begin position="28"/>
        <end position="211"/>
    </location>
</feature>
<feature type="transmembrane region" description="Helical" evidence="1">
    <location>
        <begin position="185"/>
        <end position="210"/>
    </location>
</feature>
<proteinExistence type="predicted"/>
<keyword evidence="2" id="KW-0732">Signal</keyword>
<dbReference type="AlphaFoldDB" id="A0A2M6WXN5"/>
<protein>
    <submittedName>
        <fullName evidence="3">Uncharacterized protein</fullName>
    </submittedName>
</protein>
<keyword evidence="1" id="KW-1133">Transmembrane helix</keyword>
<evidence type="ECO:0000256" key="1">
    <source>
        <dbReference type="SAM" id="Phobius"/>
    </source>
</evidence>
<gene>
    <name evidence="3" type="ORF">COT77_01245</name>
</gene>
<dbReference type="Proteomes" id="UP000228596">
    <property type="component" value="Unassembled WGS sequence"/>
</dbReference>
<evidence type="ECO:0000313" key="4">
    <source>
        <dbReference type="Proteomes" id="UP000228596"/>
    </source>
</evidence>
<organism evidence="3 4">
    <name type="scientific">Candidatus Berkelbacteria bacterium CG10_big_fil_rev_8_21_14_0_10_41_12</name>
    <dbReference type="NCBI Taxonomy" id="1974513"/>
    <lineage>
        <taxon>Bacteria</taxon>
        <taxon>Candidatus Berkelbacteria</taxon>
    </lineage>
</organism>